<dbReference type="Proteomes" id="UP000184267">
    <property type="component" value="Unassembled WGS sequence"/>
</dbReference>
<dbReference type="InterPro" id="IPR032675">
    <property type="entry name" value="LRR_dom_sf"/>
</dbReference>
<gene>
    <name evidence="1" type="ORF">TRAPUB_8417</name>
</gene>
<accession>A0A1M2W523</accession>
<evidence type="ECO:0008006" key="3">
    <source>
        <dbReference type="Google" id="ProtNLM"/>
    </source>
</evidence>
<proteinExistence type="predicted"/>
<protein>
    <recommendedName>
        <fullName evidence="3">F-box domain-containing protein</fullName>
    </recommendedName>
</protein>
<reference evidence="1 2" key="1">
    <citation type="submission" date="2016-10" db="EMBL/GenBank/DDBJ databases">
        <title>Genome sequence of the basidiomycete white-rot fungus Trametes pubescens.</title>
        <authorList>
            <person name="Makela M.R."/>
            <person name="Granchi Z."/>
            <person name="Peng M."/>
            <person name="De Vries R.P."/>
            <person name="Grigoriev I."/>
            <person name="Riley R."/>
            <person name="Hilden K."/>
        </authorList>
    </citation>
    <scope>NUCLEOTIDE SEQUENCE [LARGE SCALE GENOMIC DNA]</scope>
    <source>
        <strain evidence="1 2">FBCC735</strain>
    </source>
</reference>
<dbReference type="AlphaFoldDB" id="A0A1M2W523"/>
<dbReference type="Gene3D" id="3.80.10.10">
    <property type="entry name" value="Ribonuclease Inhibitor"/>
    <property type="match status" value="1"/>
</dbReference>
<name>A0A1M2W523_TRAPU</name>
<sequence>MESPLSTSAHRALQIDEVLTSVFRHLSPYIWERQVLLASPDGLHIDYGKDFSHLAADALPRADNQQALVRCSLVSRTFCPHALKVLWRTLPNLRPVQHLLNSMQFSYADLESGTPYHTFPAHIDTSSLTARKWRRYHWYASCIVGVRAVIDYNALEEWSDRGGPPLLPKLQSARFRLDPRSINRALRLLVTSVRDLTINLDSSGVHWEGSPLSTADILRAAARRAPATEVLNVTFKAPPKDLLPILPLFKHLRALVITGWMTPSFHEAIEVLEHLELLYVKLYWTHHADASLRDLQLRRCSSIKAFVALTLSEPILCALRMTEFPVLERVRLEVWPHASDATEALTQIMDTLHKHAPKLRSFVLTTRSAAKHGDRPPPRLATVLDPLLEHAALETLSVTLEDNYAFALTRADILAFAVAWPNIVTLHLAHAPARSPDALPPLVTVLDFVAACPRLETLVLCARFDCTSRDTWRDAAIPPHSLRGLFLGLNAETGSYRPDKTWRALAAVLDRCFPHLDVGRNLVRAAVVEAQTMELWQGVLQHLQDIRAGGRRSLSPEL</sequence>
<organism evidence="1 2">
    <name type="scientific">Trametes pubescens</name>
    <name type="common">White-rot fungus</name>
    <dbReference type="NCBI Taxonomy" id="154538"/>
    <lineage>
        <taxon>Eukaryota</taxon>
        <taxon>Fungi</taxon>
        <taxon>Dikarya</taxon>
        <taxon>Basidiomycota</taxon>
        <taxon>Agaricomycotina</taxon>
        <taxon>Agaricomycetes</taxon>
        <taxon>Polyporales</taxon>
        <taxon>Polyporaceae</taxon>
        <taxon>Trametes</taxon>
    </lineage>
</organism>
<comment type="caution">
    <text evidence="1">The sequence shown here is derived from an EMBL/GenBank/DDBJ whole genome shotgun (WGS) entry which is preliminary data.</text>
</comment>
<keyword evidence="2" id="KW-1185">Reference proteome</keyword>
<dbReference type="OMA" id="WTHHADA"/>
<dbReference type="OrthoDB" id="2737054at2759"/>
<evidence type="ECO:0000313" key="2">
    <source>
        <dbReference type="Proteomes" id="UP000184267"/>
    </source>
</evidence>
<evidence type="ECO:0000313" key="1">
    <source>
        <dbReference type="EMBL" id="OJT14974.1"/>
    </source>
</evidence>
<dbReference type="EMBL" id="MNAD01000215">
    <property type="protein sequence ID" value="OJT14974.1"/>
    <property type="molecule type" value="Genomic_DNA"/>
</dbReference>